<feature type="chain" id="PRO_5045949245" description="Alkaline ceramidase" evidence="14">
    <location>
        <begin position="21"/>
        <end position="350"/>
    </location>
</feature>
<evidence type="ECO:0000256" key="3">
    <source>
        <dbReference type="ARBA" id="ARBA00004991"/>
    </source>
</evidence>
<comment type="catalytic activity">
    <reaction evidence="12">
        <text>an N-acylsphinganine + H2O = sphinganine + a fatty acid</text>
        <dbReference type="Rhea" id="RHEA:33551"/>
        <dbReference type="ChEBI" id="CHEBI:15377"/>
        <dbReference type="ChEBI" id="CHEBI:28868"/>
        <dbReference type="ChEBI" id="CHEBI:31488"/>
        <dbReference type="ChEBI" id="CHEBI:57817"/>
    </reaction>
    <physiologicalReaction direction="left-to-right" evidence="12">
        <dbReference type="Rhea" id="RHEA:33552"/>
    </physiologicalReaction>
</comment>
<keyword evidence="14" id="KW-0732">Signal</keyword>
<keyword evidence="9 13" id="KW-0472">Membrane</keyword>
<keyword evidence="5 13" id="KW-0812">Transmembrane</keyword>
<sequence>MLLVFCCSLLWNWTVDPGLGLCRDAICVSALLFLGLTSSSLSPGSEDCRPGSDSSIPMDERQLVLLPTLTVLLKASDFSEISSMPPSIFARHSSEIDWCEANYLHSEYVAEYYNTVTNIAFLLVGPLMMYLLHPYACRRSLTVHLVWIMFIMIGLFSMYYHMTLSFFGQLLDEISILWVICLGYSIWLPQPYFPRFIKGRSEFGAAIFVVAIVSTLMSLVKPTINAYVLNSITFHILYLLVKEIRKCSDREIINLTFVSFCLWLVAISCWLSDRLFCNFWKRINFCYLHSFWHIFICLAVAHINTVFAYFDAQYEIPECTLQLQYWPFKSKRFGLPYLFISQTKVSKKKC</sequence>
<evidence type="ECO:0000256" key="6">
    <source>
        <dbReference type="ARBA" id="ARBA00022801"/>
    </source>
</evidence>
<dbReference type="Pfam" id="PF05875">
    <property type="entry name" value="Ceramidase"/>
    <property type="match status" value="1"/>
</dbReference>
<feature type="transmembrane region" description="Helical" evidence="13">
    <location>
        <begin position="141"/>
        <end position="160"/>
    </location>
</feature>
<evidence type="ECO:0000256" key="7">
    <source>
        <dbReference type="ARBA" id="ARBA00022919"/>
    </source>
</evidence>
<evidence type="ECO:0000256" key="11">
    <source>
        <dbReference type="ARBA" id="ARBA00048323"/>
    </source>
</evidence>
<comment type="catalytic activity">
    <reaction evidence="10">
        <text>N-(9Z-octadecenoyl)-sphing-4-enine + H2O = sphing-4-enine + (9Z)-octadecenoate</text>
        <dbReference type="Rhea" id="RHEA:41299"/>
        <dbReference type="ChEBI" id="CHEBI:15377"/>
        <dbReference type="ChEBI" id="CHEBI:30823"/>
        <dbReference type="ChEBI" id="CHEBI:57756"/>
        <dbReference type="ChEBI" id="CHEBI:77996"/>
    </reaction>
    <physiologicalReaction direction="left-to-right" evidence="10">
        <dbReference type="Rhea" id="RHEA:41300"/>
    </physiologicalReaction>
</comment>
<evidence type="ECO:0000256" key="1">
    <source>
        <dbReference type="ARBA" id="ARBA00004141"/>
    </source>
</evidence>
<comment type="similarity">
    <text evidence="4 13">Belongs to the alkaline ceramidase family.</text>
</comment>
<gene>
    <name evidence="15" type="ORF">RIMI_LOCUS17619223</name>
</gene>
<evidence type="ECO:0000256" key="2">
    <source>
        <dbReference type="ARBA" id="ARBA00004760"/>
    </source>
</evidence>
<dbReference type="Proteomes" id="UP001176940">
    <property type="component" value="Unassembled WGS sequence"/>
</dbReference>
<comment type="caution">
    <text evidence="15">The sequence shown here is derived from an EMBL/GenBank/DDBJ whole genome shotgun (WGS) entry which is preliminary data.</text>
</comment>
<comment type="subcellular location">
    <subcellularLocation>
        <location evidence="1">Membrane</location>
        <topology evidence="1">Multi-pass membrane protein</topology>
    </subcellularLocation>
</comment>
<keyword evidence="7" id="KW-0746">Sphingolipid metabolism</keyword>
<comment type="pathway">
    <text evidence="3">Sphingolipid metabolism.</text>
</comment>
<keyword evidence="6 13" id="KW-0378">Hydrolase</keyword>
<comment type="function">
    <text evidence="13">Hydrolyzes the sphingolipid ceramide into sphingosine and free fatty acid.</text>
</comment>
<reference evidence="15" key="1">
    <citation type="submission" date="2023-07" db="EMBL/GenBank/DDBJ databases">
        <authorList>
            <person name="Stuckert A."/>
        </authorList>
    </citation>
    <scope>NUCLEOTIDE SEQUENCE</scope>
</reference>
<dbReference type="EMBL" id="CAUEEQ010051797">
    <property type="protein sequence ID" value="CAJ0961207.1"/>
    <property type="molecule type" value="Genomic_DNA"/>
</dbReference>
<evidence type="ECO:0000256" key="4">
    <source>
        <dbReference type="ARBA" id="ARBA00009780"/>
    </source>
</evidence>
<evidence type="ECO:0000256" key="10">
    <source>
        <dbReference type="ARBA" id="ARBA00047401"/>
    </source>
</evidence>
<evidence type="ECO:0000256" key="12">
    <source>
        <dbReference type="ARBA" id="ARBA00049511"/>
    </source>
</evidence>
<feature type="transmembrane region" description="Helical" evidence="13">
    <location>
        <begin position="166"/>
        <end position="187"/>
    </location>
</feature>
<evidence type="ECO:0000256" key="13">
    <source>
        <dbReference type="RuleBase" id="RU364079"/>
    </source>
</evidence>
<comment type="catalytic activity">
    <reaction evidence="11">
        <text>an N-acylsphing-4-enine + H2O = sphing-4-enine + a fatty acid</text>
        <dbReference type="Rhea" id="RHEA:20856"/>
        <dbReference type="ChEBI" id="CHEBI:15377"/>
        <dbReference type="ChEBI" id="CHEBI:28868"/>
        <dbReference type="ChEBI" id="CHEBI:52639"/>
        <dbReference type="ChEBI" id="CHEBI:57756"/>
        <dbReference type="EC" id="3.5.1.23"/>
    </reaction>
    <physiologicalReaction direction="left-to-right" evidence="11">
        <dbReference type="Rhea" id="RHEA:20857"/>
    </physiologicalReaction>
</comment>
<feature type="transmembrane region" description="Helical" evidence="13">
    <location>
        <begin position="112"/>
        <end position="132"/>
    </location>
</feature>
<evidence type="ECO:0000313" key="15">
    <source>
        <dbReference type="EMBL" id="CAJ0961207.1"/>
    </source>
</evidence>
<feature type="transmembrane region" description="Helical" evidence="13">
    <location>
        <begin position="253"/>
        <end position="271"/>
    </location>
</feature>
<keyword evidence="13" id="KW-0443">Lipid metabolism</keyword>
<accession>A0ABN9M7S8</accession>
<name>A0ABN9M7S8_9NEOB</name>
<evidence type="ECO:0000256" key="5">
    <source>
        <dbReference type="ARBA" id="ARBA00022692"/>
    </source>
</evidence>
<evidence type="ECO:0000256" key="9">
    <source>
        <dbReference type="ARBA" id="ARBA00023136"/>
    </source>
</evidence>
<proteinExistence type="inferred from homology"/>
<comment type="pathway">
    <text evidence="2">Lipid metabolism; sphingolipid metabolism.</text>
</comment>
<evidence type="ECO:0000256" key="14">
    <source>
        <dbReference type="SAM" id="SignalP"/>
    </source>
</evidence>
<dbReference type="PANTHER" id="PTHR46139">
    <property type="entry name" value="ALKALINE CERAMIDASE"/>
    <property type="match status" value="1"/>
</dbReference>
<feature type="transmembrane region" description="Helical" evidence="13">
    <location>
        <begin position="199"/>
        <end position="218"/>
    </location>
</feature>
<organism evidence="15 16">
    <name type="scientific">Ranitomeya imitator</name>
    <name type="common">mimic poison frog</name>
    <dbReference type="NCBI Taxonomy" id="111125"/>
    <lineage>
        <taxon>Eukaryota</taxon>
        <taxon>Metazoa</taxon>
        <taxon>Chordata</taxon>
        <taxon>Craniata</taxon>
        <taxon>Vertebrata</taxon>
        <taxon>Euteleostomi</taxon>
        <taxon>Amphibia</taxon>
        <taxon>Batrachia</taxon>
        <taxon>Anura</taxon>
        <taxon>Neobatrachia</taxon>
        <taxon>Hyloidea</taxon>
        <taxon>Dendrobatidae</taxon>
        <taxon>Dendrobatinae</taxon>
        <taxon>Ranitomeya</taxon>
    </lineage>
</organism>
<dbReference type="InterPro" id="IPR008901">
    <property type="entry name" value="ACER"/>
</dbReference>
<feature type="transmembrane region" description="Helical" evidence="13">
    <location>
        <begin position="291"/>
        <end position="310"/>
    </location>
</feature>
<feature type="transmembrane region" description="Helical" evidence="13">
    <location>
        <begin position="224"/>
        <end position="241"/>
    </location>
</feature>
<dbReference type="EC" id="3.5.1.-" evidence="13"/>
<keyword evidence="8 13" id="KW-1133">Transmembrane helix</keyword>
<evidence type="ECO:0000256" key="8">
    <source>
        <dbReference type="ARBA" id="ARBA00022989"/>
    </source>
</evidence>
<protein>
    <recommendedName>
        <fullName evidence="13">Alkaline ceramidase</fullName>
        <ecNumber evidence="13">3.5.1.-</ecNumber>
    </recommendedName>
</protein>
<keyword evidence="16" id="KW-1185">Reference proteome</keyword>
<dbReference type="PANTHER" id="PTHR46139:SF2">
    <property type="entry name" value="ALKALINE CERAMIDASE 1"/>
    <property type="match status" value="1"/>
</dbReference>
<feature type="signal peptide" evidence="14">
    <location>
        <begin position="1"/>
        <end position="20"/>
    </location>
</feature>
<evidence type="ECO:0000313" key="16">
    <source>
        <dbReference type="Proteomes" id="UP001176940"/>
    </source>
</evidence>